<name>A0A0D9ZMU2_9ORYZ</name>
<feature type="region of interest" description="Disordered" evidence="1">
    <location>
        <begin position="37"/>
        <end position="73"/>
    </location>
</feature>
<dbReference type="GO" id="GO:0006888">
    <property type="term" value="P:endoplasmic reticulum to Golgi vesicle-mediated transport"/>
    <property type="evidence" value="ECO:0007669"/>
    <property type="project" value="InterPro"/>
</dbReference>
<feature type="compositionally biased region" description="Basic residues" evidence="1">
    <location>
        <begin position="56"/>
        <end position="67"/>
    </location>
</feature>
<keyword evidence="3" id="KW-1185">Reference proteome</keyword>
<dbReference type="EnsemblPlants" id="OGLUM04G17910.1">
    <property type="protein sequence ID" value="OGLUM04G17910.1"/>
    <property type="gene ID" value="OGLUM04G17910"/>
</dbReference>
<evidence type="ECO:0000313" key="2">
    <source>
        <dbReference type="EnsemblPlants" id="OGLUM04G17910.1"/>
    </source>
</evidence>
<protein>
    <recommendedName>
        <fullName evidence="4">Trafficking protein particle complex subunit</fullName>
    </recommendedName>
</protein>
<dbReference type="SUPFAM" id="SSF64356">
    <property type="entry name" value="SNARE-like"/>
    <property type="match status" value="1"/>
</dbReference>
<dbReference type="CDD" id="cd14825">
    <property type="entry name" value="TRAPPC2_sedlin"/>
    <property type="match status" value="1"/>
</dbReference>
<sequence length="368" mass="40811">MESTRAASGIAHAATAAATVSLPIPHPYWLLPAALSSPARPGSTELTTKRTLSSSRPHRRRSGRPRRWGSGAVSRSRLTRCGAAAAQYNSLAGESLASAFVAVGFRLGWAFWARPTYEAGCANSPAQPSSPKGGRVEEIGEKLVQVLVEMASTACFAIVSKNDIPIYEAEVGSAPKKEDLAYQHQFILHAALDVVQDLAWSTNAMFLKSVDRFNDLVVSVYFYLYNNIVFFNLMTHARFMLLHDSRSEDGIKSFFQEVHELYIKIFLNPLYLPGSRITSSHFDTKVRALARSLPVNSNLININSDRCVCGVMVRTANISRQLIGGRRRSRERFWEHTSSDEPIAACQVNQEMRCYTTKHTLARLITVT</sequence>
<evidence type="ECO:0000313" key="3">
    <source>
        <dbReference type="Proteomes" id="UP000026961"/>
    </source>
</evidence>
<dbReference type="InterPro" id="IPR011012">
    <property type="entry name" value="Longin-like_dom_sf"/>
</dbReference>
<dbReference type="Proteomes" id="UP000026961">
    <property type="component" value="Chromosome 4"/>
</dbReference>
<evidence type="ECO:0008006" key="4">
    <source>
        <dbReference type="Google" id="ProtNLM"/>
    </source>
</evidence>
<dbReference type="STRING" id="40148.A0A0D9ZMU2"/>
<evidence type="ECO:0000256" key="1">
    <source>
        <dbReference type="SAM" id="MobiDB-lite"/>
    </source>
</evidence>
<dbReference type="PANTHER" id="PTHR12403">
    <property type="entry name" value="TRAFFICKING PROTEIN PARTICLE COMPLEX SUBUNIT 2"/>
    <property type="match status" value="1"/>
</dbReference>
<dbReference type="Gene3D" id="3.30.450.70">
    <property type="match status" value="1"/>
</dbReference>
<dbReference type="AlphaFoldDB" id="A0A0D9ZMU2"/>
<reference evidence="2" key="2">
    <citation type="submission" date="2018-05" db="EMBL/GenBank/DDBJ databases">
        <title>OgluRS3 (Oryza glumaepatula Reference Sequence Version 3).</title>
        <authorList>
            <person name="Zhang J."/>
            <person name="Kudrna D."/>
            <person name="Lee S."/>
            <person name="Talag J."/>
            <person name="Welchert J."/>
            <person name="Wing R.A."/>
        </authorList>
    </citation>
    <scope>NUCLEOTIDE SEQUENCE [LARGE SCALE GENOMIC DNA]</scope>
</reference>
<dbReference type="GO" id="GO:0005737">
    <property type="term" value="C:cytoplasm"/>
    <property type="evidence" value="ECO:0007669"/>
    <property type="project" value="GOC"/>
</dbReference>
<accession>A0A0D9ZMU2</accession>
<dbReference type="Gramene" id="OGLUM04G17910.1">
    <property type="protein sequence ID" value="OGLUM04G17910.1"/>
    <property type="gene ID" value="OGLUM04G17910"/>
</dbReference>
<organism evidence="2">
    <name type="scientific">Oryza glumipatula</name>
    <dbReference type="NCBI Taxonomy" id="40148"/>
    <lineage>
        <taxon>Eukaryota</taxon>
        <taxon>Viridiplantae</taxon>
        <taxon>Streptophyta</taxon>
        <taxon>Embryophyta</taxon>
        <taxon>Tracheophyta</taxon>
        <taxon>Spermatophyta</taxon>
        <taxon>Magnoliopsida</taxon>
        <taxon>Liliopsida</taxon>
        <taxon>Poales</taxon>
        <taxon>Poaceae</taxon>
        <taxon>BOP clade</taxon>
        <taxon>Oryzoideae</taxon>
        <taxon>Oryzeae</taxon>
        <taxon>Oryzinae</taxon>
        <taxon>Oryza</taxon>
    </lineage>
</organism>
<dbReference type="HOGENOM" id="CLU_856276_0_0_1"/>
<dbReference type="Pfam" id="PF04628">
    <property type="entry name" value="Sedlin_N"/>
    <property type="match status" value="1"/>
</dbReference>
<proteinExistence type="predicted"/>
<reference evidence="2" key="1">
    <citation type="submission" date="2015-04" db="UniProtKB">
        <authorList>
            <consortium name="EnsemblPlants"/>
        </authorList>
    </citation>
    <scope>IDENTIFICATION</scope>
</reference>
<dbReference type="InterPro" id="IPR006722">
    <property type="entry name" value="Sedlin"/>
</dbReference>
<dbReference type="eggNOG" id="KOG3487">
    <property type="taxonomic scope" value="Eukaryota"/>
</dbReference>